<dbReference type="InterPro" id="IPR003661">
    <property type="entry name" value="HisK_dim/P_dom"/>
</dbReference>
<name>A0A4U3LKJ6_9ACTN</name>
<protein>
    <recommendedName>
        <fullName evidence="3">histidine kinase</fullName>
        <ecNumber evidence="3">2.7.13.3</ecNumber>
    </recommendedName>
</protein>
<dbReference type="Proteomes" id="UP000305836">
    <property type="component" value="Unassembled WGS sequence"/>
</dbReference>
<feature type="domain" description="Histidine kinase" evidence="14">
    <location>
        <begin position="241"/>
        <end position="445"/>
    </location>
</feature>
<keyword evidence="13" id="KW-0732">Signal</keyword>
<evidence type="ECO:0000256" key="10">
    <source>
        <dbReference type="ARBA" id="ARBA00023136"/>
    </source>
</evidence>
<dbReference type="InterPro" id="IPR003660">
    <property type="entry name" value="HAMP_dom"/>
</dbReference>
<evidence type="ECO:0000256" key="7">
    <source>
        <dbReference type="ARBA" id="ARBA00022777"/>
    </source>
</evidence>
<dbReference type="InterPro" id="IPR050428">
    <property type="entry name" value="TCS_sensor_his_kinase"/>
</dbReference>
<evidence type="ECO:0000256" key="3">
    <source>
        <dbReference type="ARBA" id="ARBA00012438"/>
    </source>
</evidence>
<comment type="catalytic activity">
    <reaction evidence="1">
        <text>ATP + protein L-histidine = ADP + protein N-phospho-L-histidine.</text>
        <dbReference type="EC" id="2.7.13.3"/>
    </reaction>
</comment>
<feature type="signal peptide" evidence="13">
    <location>
        <begin position="1"/>
        <end position="26"/>
    </location>
</feature>
<dbReference type="SMART" id="SM00387">
    <property type="entry name" value="HATPase_c"/>
    <property type="match status" value="1"/>
</dbReference>
<feature type="region of interest" description="Disordered" evidence="11">
    <location>
        <begin position="47"/>
        <end position="73"/>
    </location>
</feature>
<dbReference type="Pfam" id="PF00672">
    <property type="entry name" value="HAMP"/>
    <property type="match status" value="1"/>
</dbReference>
<dbReference type="OrthoDB" id="9786919at2"/>
<evidence type="ECO:0000256" key="11">
    <source>
        <dbReference type="SAM" id="MobiDB-lite"/>
    </source>
</evidence>
<keyword evidence="4" id="KW-0597">Phosphoprotein</keyword>
<dbReference type="CDD" id="cd00082">
    <property type="entry name" value="HisKA"/>
    <property type="match status" value="1"/>
</dbReference>
<evidence type="ECO:0000256" key="5">
    <source>
        <dbReference type="ARBA" id="ARBA00022679"/>
    </source>
</evidence>
<evidence type="ECO:0000259" key="15">
    <source>
        <dbReference type="PROSITE" id="PS50885"/>
    </source>
</evidence>
<dbReference type="Gene3D" id="6.10.340.10">
    <property type="match status" value="1"/>
</dbReference>
<keyword evidence="6 12" id="KW-0812">Transmembrane</keyword>
<dbReference type="SMART" id="SM00304">
    <property type="entry name" value="HAMP"/>
    <property type="match status" value="1"/>
</dbReference>
<comment type="caution">
    <text evidence="16">The sequence shown here is derived from an EMBL/GenBank/DDBJ whole genome shotgun (WGS) entry which is preliminary data.</text>
</comment>
<feature type="compositionally biased region" description="Basic and acidic residues" evidence="11">
    <location>
        <begin position="53"/>
        <end position="69"/>
    </location>
</feature>
<comment type="subcellular location">
    <subcellularLocation>
        <location evidence="2">Cell membrane</location>
    </subcellularLocation>
</comment>
<accession>A0A4U3LKJ6</accession>
<gene>
    <name evidence="16" type="ORF">FDA38_27210</name>
</gene>
<dbReference type="PROSITE" id="PS50885">
    <property type="entry name" value="HAMP"/>
    <property type="match status" value="1"/>
</dbReference>
<feature type="transmembrane region" description="Helical" evidence="12">
    <location>
        <begin position="158"/>
        <end position="179"/>
    </location>
</feature>
<dbReference type="Pfam" id="PF02518">
    <property type="entry name" value="HATPase_c"/>
    <property type="match status" value="1"/>
</dbReference>
<dbReference type="InterPro" id="IPR005467">
    <property type="entry name" value="His_kinase_dom"/>
</dbReference>
<keyword evidence="7 16" id="KW-0418">Kinase</keyword>
<dbReference type="CDD" id="cd00075">
    <property type="entry name" value="HATPase"/>
    <property type="match status" value="1"/>
</dbReference>
<keyword evidence="5" id="KW-0808">Transferase</keyword>
<dbReference type="Pfam" id="PF00512">
    <property type="entry name" value="HisKA"/>
    <property type="match status" value="1"/>
</dbReference>
<dbReference type="Gene3D" id="3.30.565.10">
    <property type="entry name" value="Histidine kinase-like ATPase, C-terminal domain"/>
    <property type="match status" value="1"/>
</dbReference>
<evidence type="ECO:0000313" key="16">
    <source>
        <dbReference type="EMBL" id="TKK76110.1"/>
    </source>
</evidence>
<dbReference type="InterPro" id="IPR004358">
    <property type="entry name" value="Sig_transdc_His_kin-like_C"/>
</dbReference>
<evidence type="ECO:0000256" key="6">
    <source>
        <dbReference type="ARBA" id="ARBA00022692"/>
    </source>
</evidence>
<dbReference type="PANTHER" id="PTHR45436:SF5">
    <property type="entry name" value="SENSOR HISTIDINE KINASE TRCS"/>
    <property type="match status" value="1"/>
</dbReference>
<dbReference type="SMART" id="SM00388">
    <property type="entry name" value="HisKA"/>
    <property type="match status" value="1"/>
</dbReference>
<dbReference type="InterPro" id="IPR036890">
    <property type="entry name" value="HATPase_C_sf"/>
</dbReference>
<evidence type="ECO:0000256" key="13">
    <source>
        <dbReference type="SAM" id="SignalP"/>
    </source>
</evidence>
<evidence type="ECO:0000313" key="17">
    <source>
        <dbReference type="Proteomes" id="UP000305836"/>
    </source>
</evidence>
<evidence type="ECO:0000256" key="4">
    <source>
        <dbReference type="ARBA" id="ARBA00022553"/>
    </source>
</evidence>
<dbReference type="InterPro" id="IPR003594">
    <property type="entry name" value="HATPase_dom"/>
</dbReference>
<keyword evidence="9" id="KW-0902">Two-component regulatory system</keyword>
<feature type="chain" id="PRO_5038939837" description="histidine kinase" evidence="13">
    <location>
        <begin position="27"/>
        <end position="445"/>
    </location>
</feature>
<dbReference type="SUPFAM" id="SSF47384">
    <property type="entry name" value="Homodimeric domain of signal transducing histidine kinase"/>
    <property type="match status" value="1"/>
</dbReference>
<evidence type="ECO:0000259" key="14">
    <source>
        <dbReference type="PROSITE" id="PS50109"/>
    </source>
</evidence>
<dbReference type="PRINTS" id="PR00344">
    <property type="entry name" value="BCTRLSENSOR"/>
</dbReference>
<organism evidence="16 17">
    <name type="scientific">Kribbella jiaozuonensis</name>
    <dbReference type="NCBI Taxonomy" id="2575441"/>
    <lineage>
        <taxon>Bacteria</taxon>
        <taxon>Bacillati</taxon>
        <taxon>Actinomycetota</taxon>
        <taxon>Actinomycetes</taxon>
        <taxon>Propionibacteriales</taxon>
        <taxon>Kribbellaceae</taxon>
        <taxon>Kribbella</taxon>
    </lineage>
</organism>
<dbReference type="PROSITE" id="PS50109">
    <property type="entry name" value="HIS_KIN"/>
    <property type="match status" value="1"/>
</dbReference>
<sequence length="445" mass="47188">MTLRWRIALILAAVALGVGAFAGASAYLTTSSQIHSSIDDNLRSRAEATNTVDGERGRPHGGDGPDSRDCPPAGSFQPASAAQIIGTDGAVTSCIEGGVALPTVASDLQLTAGTVVLRTISVQNQPYRVLATPWHDGGTLQIARSLSESNALLSRLRWQLLALIGAAMLLTAGLGWAIATRLARPIVRLRDATENIATTLDLTSPMEVGGTGEVRGLTASFATMIEAVRKSQEKQRRLVSDAGHEMRTPLTSLRSNVELLRKIERLPEGERREVVNDVLEDIDELSALLGELVDLASDLAATEPAEPLSLGDLARTVATRMSRRSGRAILVDDSAAQDVVGRPRQLDRAISNLVDNAIKYSDGAVEIEVKGTGLTVHDRGRGIAAADLDRIFDRFYRAVEVRTEPGSGLGLAIVEEIVHSHGGQVFAHGRDGGGSSIGFTLPEPV</sequence>
<reference evidence="16 17" key="1">
    <citation type="submission" date="2019-04" db="EMBL/GenBank/DDBJ databases">
        <title>Kribbella sp. NEAU-THZ 27 nov., a novel actinomycete isolated from soil.</title>
        <authorList>
            <person name="Duan L."/>
        </authorList>
    </citation>
    <scope>NUCLEOTIDE SEQUENCE [LARGE SCALE GENOMIC DNA]</scope>
    <source>
        <strain evidence="17">NEAU-THZ27</strain>
    </source>
</reference>
<dbReference type="Gene3D" id="1.10.287.130">
    <property type="match status" value="1"/>
</dbReference>
<evidence type="ECO:0000256" key="2">
    <source>
        <dbReference type="ARBA" id="ARBA00004236"/>
    </source>
</evidence>
<evidence type="ECO:0000256" key="12">
    <source>
        <dbReference type="SAM" id="Phobius"/>
    </source>
</evidence>
<evidence type="ECO:0000256" key="8">
    <source>
        <dbReference type="ARBA" id="ARBA00022989"/>
    </source>
</evidence>
<dbReference type="InterPro" id="IPR036097">
    <property type="entry name" value="HisK_dim/P_sf"/>
</dbReference>
<dbReference type="EMBL" id="SZPZ01000004">
    <property type="protein sequence ID" value="TKK76110.1"/>
    <property type="molecule type" value="Genomic_DNA"/>
</dbReference>
<dbReference type="CDD" id="cd06225">
    <property type="entry name" value="HAMP"/>
    <property type="match status" value="1"/>
</dbReference>
<evidence type="ECO:0000256" key="1">
    <source>
        <dbReference type="ARBA" id="ARBA00000085"/>
    </source>
</evidence>
<dbReference type="GO" id="GO:0005886">
    <property type="term" value="C:plasma membrane"/>
    <property type="evidence" value="ECO:0007669"/>
    <property type="project" value="UniProtKB-SubCell"/>
</dbReference>
<dbReference type="GO" id="GO:0000155">
    <property type="term" value="F:phosphorelay sensor kinase activity"/>
    <property type="evidence" value="ECO:0007669"/>
    <property type="project" value="InterPro"/>
</dbReference>
<dbReference type="PANTHER" id="PTHR45436">
    <property type="entry name" value="SENSOR HISTIDINE KINASE YKOH"/>
    <property type="match status" value="1"/>
</dbReference>
<dbReference type="SUPFAM" id="SSF55874">
    <property type="entry name" value="ATPase domain of HSP90 chaperone/DNA topoisomerase II/histidine kinase"/>
    <property type="match status" value="1"/>
</dbReference>
<evidence type="ECO:0000256" key="9">
    <source>
        <dbReference type="ARBA" id="ARBA00023012"/>
    </source>
</evidence>
<keyword evidence="10 12" id="KW-0472">Membrane</keyword>
<dbReference type="AlphaFoldDB" id="A0A4U3LKJ6"/>
<keyword evidence="17" id="KW-1185">Reference proteome</keyword>
<dbReference type="RefSeq" id="WP_137256979.1">
    <property type="nucleotide sequence ID" value="NZ_JBHSPQ010000003.1"/>
</dbReference>
<feature type="domain" description="HAMP" evidence="15">
    <location>
        <begin position="180"/>
        <end position="233"/>
    </location>
</feature>
<proteinExistence type="predicted"/>
<dbReference type="EC" id="2.7.13.3" evidence="3"/>
<keyword evidence="8 12" id="KW-1133">Transmembrane helix</keyword>